<gene>
    <name evidence="2" type="ORF">BN59_01669</name>
</gene>
<dbReference type="OrthoDB" id="26850at445"/>
<name>A0A078KWM8_9GAMM</name>
<evidence type="ECO:0000313" key="2">
    <source>
        <dbReference type="EMBL" id="CDZ77386.1"/>
    </source>
</evidence>
<dbReference type="RefSeq" id="WP_043873931.1">
    <property type="nucleotide sequence ID" value="NZ_CCVW01000002.1"/>
</dbReference>
<organism evidence="2 3">
    <name type="scientific">Legionella massiliensis</name>
    <dbReference type="NCBI Taxonomy" id="1034943"/>
    <lineage>
        <taxon>Bacteria</taxon>
        <taxon>Pseudomonadati</taxon>
        <taxon>Pseudomonadota</taxon>
        <taxon>Gammaproteobacteria</taxon>
        <taxon>Legionellales</taxon>
        <taxon>Legionellaceae</taxon>
        <taxon>Legionella</taxon>
    </lineage>
</organism>
<protein>
    <submittedName>
        <fullName evidence="2">Uncharacterized protein</fullName>
    </submittedName>
</protein>
<dbReference type="Proteomes" id="UP000044071">
    <property type="component" value="Unassembled WGS sequence"/>
</dbReference>
<reference evidence="2 3" key="1">
    <citation type="submission" date="2014-06" db="EMBL/GenBank/DDBJ databases">
        <authorList>
            <person name="Urmite Genomes Urmite Genomes"/>
        </authorList>
    </citation>
    <scope>NUCLEOTIDE SEQUENCE [LARGE SCALE GENOMIC DNA]</scope>
</reference>
<dbReference type="AlphaFoldDB" id="A0A078KWM8"/>
<proteinExistence type="predicted"/>
<evidence type="ECO:0000256" key="1">
    <source>
        <dbReference type="SAM" id="MobiDB-lite"/>
    </source>
</evidence>
<dbReference type="EMBL" id="CCSB01000002">
    <property type="protein sequence ID" value="CDZ77386.1"/>
    <property type="molecule type" value="Genomic_DNA"/>
</dbReference>
<sequence length="298" mass="33084">MSRSKWAEFHSTHSSLSIDKPKEAGGSTNLAADWRRAAASTKSPDQPVNVYIDGKPLSDYAENYNNFANKSDVENFFKEVLMEKMKKPVQNEAEVLSFFQKTLHQGGLLYPVTSALSVAMERDATAEEADASHVHNGRVSEATVGATVQTINIIPIEEGIKIQEHVTVQNIIVSEQYFDKYGIPYQTVTFPNGEVSIEAEESSIKKEDGSPVIEAQGEVIVNCLKSEPEISIGYNAITYNDPRIEKAMDNRSLGQIFIDYLKRAFGLNKVEEIKIKSEENDAENQQDLPSDLGMSNSQ</sequence>
<accession>A0A078KWM8</accession>
<feature type="compositionally biased region" description="Polar residues" evidence="1">
    <location>
        <begin position="283"/>
        <end position="298"/>
    </location>
</feature>
<evidence type="ECO:0000313" key="3">
    <source>
        <dbReference type="Proteomes" id="UP000044071"/>
    </source>
</evidence>
<keyword evidence="3" id="KW-1185">Reference proteome</keyword>
<feature type="region of interest" description="Disordered" evidence="1">
    <location>
        <begin position="276"/>
        <end position="298"/>
    </location>
</feature>